<dbReference type="EMBL" id="QJKC01000012">
    <property type="protein sequence ID" value="PXX44665.1"/>
    <property type="molecule type" value="Genomic_DNA"/>
</dbReference>
<keyword evidence="8" id="KW-0998">Cell outer membrane</keyword>
<dbReference type="Pfam" id="PF13954">
    <property type="entry name" value="PapC_N"/>
    <property type="match status" value="1"/>
</dbReference>
<keyword evidence="12" id="KW-1185">Reference proteome</keyword>
<dbReference type="InterPro" id="IPR042186">
    <property type="entry name" value="FimD_plug_dom"/>
</dbReference>
<dbReference type="Pfam" id="PF13953">
    <property type="entry name" value="PapC_C"/>
    <property type="match status" value="1"/>
</dbReference>
<proteinExistence type="inferred from homology"/>
<evidence type="ECO:0000259" key="9">
    <source>
        <dbReference type="Pfam" id="PF13953"/>
    </source>
</evidence>
<protein>
    <submittedName>
        <fullName evidence="11">Outer membrane usher protein</fullName>
    </submittedName>
</protein>
<dbReference type="Gene3D" id="2.60.40.2610">
    <property type="entry name" value="Outer membrane usher protein FimD, plug domain"/>
    <property type="match status" value="1"/>
</dbReference>
<evidence type="ECO:0000313" key="12">
    <source>
        <dbReference type="Proteomes" id="UP000248395"/>
    </source>
</evidence>
<keyword evidence="7" id="KW-0472">Membrane</keyword>
<dbReference type="Pfam" id="PF00577">
    <property type="entry name" value="Usher"/>
    <property type="match status" value="1"/>
</dbReference>
<feature type="domain" description="PapC-like C-terminal" evidence="9">
    <location>
        <begin position="648"/>
        <end position="708"/>
    </location>
</feature>
<keyword evidence="6" id="KW-0732">Signal</keyword>
<organism evidence="11 12">
    <name type="scientific">Aquitalea magnusonii</name>
    <dbReference type="NCBI Taxonomy" id="332411"/>
    <lineage>
        <taxon>Bacteria</taxon>
        <taxon>Pseudomonadati</taxon>
        <taxon>Pseudomonadota</taxon>
        <taxon>Betaproteobacteria</taxon>
        <taxon>Neisseriales</taxon>
        <taxon>Chromobacteriaceae</taxon>
        <taxon>Aquitalea</taxon>
    </lineage>
</organism>
<reference evidence="11 12" key="1">
    <citation type="submission" date="2018-05" db="EMBL/GenBank/DDBJ databases">
        <title>Genomic Encyclopedia of Type Strains, Phase IV (KMG-IV): sequencing the most valuable type-strain genomes for metagenomic binning, comparative biology and taxonomic classification.</title>
        <authorList>
            <person name="Goeker M."/>
        </authorList>
    </citation>
    <scope>NUCLEOTIDE SEQUENCE [LARGE SCALE GENOMIC DNA]</scope>
    <source>
        <strain evidence="11 12">DSM 25134</strain>
    </source>
</reference>
<evidence type="ECO:0000256" key="2">
    <source>
        <dbReference type="ARBA" id="ARBA00008064"/>
    </source>
</evidence>
<keyword evidence="5" id="KW-0812">Transmembrane</keyword>
<evidence type="ECO:0000256" key="4">
    <source>
        <dbReference type="ARBA" id="ARBA00022452"/>
    </source>
</evidence>
<evidence type="ECO:0000256" key="6">
    <source>
        <dbReference type="ARBA" id="ARBA00022729"/>
    </source>
</evidence>
<evidence type="ECO:0000256" key="8">
    <source>
        <dbReference type="ARBA" id="ARBA00023237"/>
    </source>
</evidence>
<dbReference type="FunFam" id="2.60.40.3110:FF:000001">
    <property type="entry name" value="Putative fimbrial outer membrane usher"/>
    <property type="match status" value="1"/>
</dbReference>
<keyword evidence="4" id="KW-1134">Transmembrane beta strand</keyword>
<evidence type="ECO:0000313" key="11">
    <source>
        <dbReference type="EMBL" id="PXX44665.1"/>
    </source>
</evidence>
<dbReference type="PANTHER" id="PTHR30451:SF20">
    <property type="entry name" value="FIMBRIAE USHER"/>
    <property type="match status" value="1"/>
</dbReference>
<dbReference type="Gene3D" id="3.10.20.410">
    <property type="match status" value="1"/>
</dbReference>
<evidence type="ECO:0000259" key="10">
    <source>
        <dbReference type="Pfam" id="PF13954"/>
    </source>
</evidence>
<comment type="subcellular location">
    <subcellularLocation>
        <location evidence="1">Cell outer membrane</location>
        <topology evidence="1">Multi-pass membrane protein</topology>
    </subcellularLocation>
</comment>
<dbReference type="Gene3D" id="2.60.40.3110">
    <property type="match status" value="1"/>
</dbReference>
<dbReference type="InterPro" id="IPR043142">
    <property type="entry name" value="PapC-like_C_sf"/>
</dbReference>
<sequence length="727" mass="77771">MRADRLPEPTQKGEDICVDLAKQINGAFYQFDSNLLQLKISVPQVDMQQHFIGYTSPDSWDEGVPALLLDYSSNIYYSKTANTDNSNAYLSANIGLNLGSWRFRNTTSVNWSNSNGHSIQPIRNYISRDLDAIHSQLIIGDSFSDSDLFTSVPVRGIRIASDDRMKPINDTGYAPVVRGMANSNAHVVIQQNGYTIYDTTVAPGAFEIRDIAPASYNGDLVVTVTEADGKKSTFTVPFSAVPRSLREGSSHYNFTLGQVRKLANTTPMLGQFTYQRGMSNLLTLNGGVTAADGYTTLELGSVFNTGAGALGFDVSSSNTKINGTTLTGQSYRFSFNKLFNNTGTNVTLAAYRYSTSGYMDVQTALNIRDTMADPNNGQLLFNNFSRLRSRGEININQNFKNGSSAYISGSIQDYWGGQARSTQYQMGIRQGYKWGSLAIDANRQTNNGGQSVNSVMLSINFNLDSGKIFSSSLRNDSTGSSDAQLNMSGSFDQDRKMSYGINIGESRGGGSNSSSIAGNLAYQGSKGIVNASASSSGGNKQASLGLNGSVVAAAGTVLFGQPLGESTAIIEAPDAKGAMVAPGIGVEVDGSGHALLPSLSSYRKNDIQLETGSMSDGVQLDYSSTQAIPRSGSVVLVKFKTTMGLPLLLKTRFADESPLPFGASVKDKDGHIVGDIGQAGKLFARVKQPSGSLFVDLDGGKKCMLSYDNAELTITSFKTAVCQMGIQ</sequence>
<dbReference type="GO" id="GO:0015473">
    <property type="term" value="F:fimbrial usher porin activity"/>
    <property type="evidence" value="ECO:0007669"/>
    <property type="project" value="InterPro"/>
</dbReference>
<dbReference type="GO" id="GO:0009297">
    <property type="term" value="P:pilus assembly"/>
    <property type="evidence" value="ECO:0007669"/>
    <property type="project" value="InterPro"/>
</dbReference>
<gene>
    <name evidence="11" type="ORF">DFR38_11288</name>
</gene>
<dbReference type="InterPro" id="IPR000015">
    <property type="entry name" value="Fimb_usher"/>
</dbReference>
<dbReference type="InterPro" id="IPR025949">
    <property type="entry name" value="PapC-like_C"/>
</dbReference>
<comment type="similarity">
    <text evidence="2">Belongs to the fimbrial export usher family.</text>
</comment>
<feature type="domain" description="PapC N-terminal" evidence="10">
    <location>
        <begin position="3"/>
        <end position="74"/>
    </location>
</feature>
<dbReference type="PANTHER" id="PTHR30451">
    <property type="entry name" value="OUTER MEMBRANE USHER PROTEIN"/>
    <property type="match status" value="1"/>
</dbReference>
<dbReference type="AlphaFoldDB" id="A0A318J6Q9"/>
<dbReference type="Gene3D" id="2.60.40.2070">
    <property type="match status" value="1"/>
</dbReference>
<dbReference type="Proteomes" id="UP000248395">
    <property type="component" value="Unassembled WGS sequence"/>
</dbReference>
<keyword evidence="3" id="KW-0813">Transport</keyword>
<dbReference type="SUPFAM" id="SSF141729">
    <property type="entry name" value="FimD N-terminal domain-like"/>
    <property type="match status" value="1"/>
</dbReference>
<name>A0A318J6Q9_9NEIS</name>
<evidence type="ECO:0000256" key="1">
    <source>
        <dbReference type="ARBA" id="ARBA00004571"/>
    </source>
</evidence>
<dbReference type="InterPro" id="IPR025885">
    <property type="entry name" value="PapC_N"/>
</dbReference>
<evidence type="ECO:0000256" key="7">
    <source>
        <dbReference type="ARBA" id="ARBA00023136"/>
    </source>
</evidence>
<accession>A0A318J6Q9</accession>
<dbReference type="InterPro" id="IPR037224">
    <property type="entry name" value="PapC_N_sf"/>
</dbReference>
<comment type="caution">
    <text evidence="11">The sequence shown here is derived from an EMBL/GenBank/DDBJ whole genome shotgun (WGS) entry which is preliminary data.</text>
</comment>
<evidence type="ECO:0000256" key="3">
    <source>
        <dbReference type="ARBA" id="ARBA00022448"/>
    </source>
</evidence>
<evidence type="ECO:0000256" key="5">
    <source>
        <dbReference type="ARBA" id="ARBA00022692"/>
    </source>
</evidence>
<dbReference type="GO" id="GO:0009279">
    <property type="term" value="C:cell outer membrane"/>
    <property type="evidence" value="ECO:0007669"/>
    <property type="project" value="UniProtKB-SubCell"/>
</dbReference>